<comment type="caution">
    <text evidence="1">The sequence shown here is derived from an EMBL/GenBank/DDBJ whole genome shotgun (WGS) entry which is preliminary data.</text>
</comment>
<sequence>MSPVSIVENKSFRALIEGAQQLSTPPKIMCRRTCNNKISNTYIEYKENLKQKLKTVDYVCTTVDIWSSSKRSYLGMTVHWIDPTTFERNSSPLACRRFKGAHIFDKIPELIIDIHSEYDLRLPKITKTVTDNGSNMVKAFKIFGRPDLPYSECANILNVNEIFDKNNEQSNDDMDEDEMLILKEFPEAKDSDIYQLPNHERCATHTLHLIPSRDIDKARSNNNSYRKVHDAAMAKCRAVWNLCWSPKLVKFTWKSLVNLQQAPVQPGGIPIMIALLIF</sequence>
<keyword evidence="2" id="KW-1185">Reference proteome</keyword>
<dbReference type="PANTHER" id="PTHR47501">
    <property type="entry name" value="TRANSPOSASE-RELATED"/>
    <property type="match status" value="1"/>
</dbReference>
<name>A0A4C1YRT6_EUMVA</name>
<gene>
    <name evidence="1" type="ORF">EVAR_54721_1</name>
</gene>
<dbReference type="SUPFAM" id="SSF53098">
    <property type="entry name" value="Ribonuclease H-like"/>
    <property type="match status" value="1"/>
</dbReference>
<dbReference type="AlphaFoldDB" id="A0A4C1YRT6"/>
<dbReference type="STRING" id="151549.A0A4C1YRT6"/>
<dbReference type="EMBL" id="BGZK01001327">
    <property type="protein sequence ID" value="GBP77349.1"/>
    <property type="molecule type" value="Genomic_DNA"/>
</dbReference>
<protein>
    <recommendedName>
        <fullName evidence="3">Zinc finger BED domain-containing protein 4</fullName>
    </recommendedName>
</protein>
<evidence type="ECO:0000313" key="1">
    <source>
        <dbReference type="EMBL" id="GBP77349.1"/>
    </source>
</evidence>
<accession>A0A4C1YRT6</accession>
<evidence type="ECO:0008006" key="3">
    <source>
        <dbReference type="Google" id="ProtNLM"/>
    </source>
</evidence>
<evidence type="ECO:0000313" key="2">
    <source>
        <dbReference type="Proteomes" id="UP000299102"/>
    </source>
</evidence>
<reference evidence="1 2" key="1">
    <citation type="journal article" date="2019" name="Commun. Biol.">
        <title>The bagworm genome reveals a unique fibroin gene that provides high tensile strength.</title>
        <authorList>
            <person name="Kono N."/>
            <person name="Nakamura H."/>
            <person name="Ohtoshi R."/>
            <person name="Tomita M."/>
            <person name="Numata K."/>
            <person name="Arakawa K."/>
        </authorList>
    </citation>
    <scope>NUCLEOTIDE SEQUENCE [LARGE SCALE GENOMIC DNA]</scope>
</reference>
<dbReference type="PANTHER" id="PTHR47501:SF5">
    <property type="entry name" value="HAT C-TERMINAL DIMERISATION DOMAIN-CONTAINING PROTEIN"/>
    <property type="match status" value="1"/>
</dbReference>
<organism evidence="1 2">
    <name type="scientific">Eumeta variegata</name>
    <name type="common">Bagworm moth</name>
    <name type="synonym">Eumeta japonica</name>
    <dbReference type="NCBI Taxonomy" id="151549"/>
    <lineage>
        <taxon>Eukaryota</taxon>
        <taxon>Metazoa</taxon>
        <taxon>Ecdysozoa</taxon>
        <taxon>Arthropoda</taxon>
        <taxon>Hexapoda</taxon>
        <taxon>Insecta</taxon>
        <taxon>Pterygota</taxon>
        <taxon>Neoptera</taxon>
        <taxon>Endopterygota</taxon>
        <taxon>Lepidoptera</taxon>
        <taxon>Glossata</taxon>
        <taxon>Ditrysia</taxon>
        <taxon>Tineoidea</taxon>
        <taxon>Psychidae</taxon>
        <taxon>Oiketicinae</taxon>
        <taxon>Eumeta</taxon>
    </lineage>
</organism>
<dbReference type="OrthoDB" id="10057873at2759"/>
<dbReference type="InterPro" id="IPR012337">
    <property type="entry name" value="RNaseH-like_sf"/>
</dbReference>
<proteinExistence type="predicted"/>
<dbReference type="Proteomes" id="UP000299102">
    <property type="component" value="Unassembled WGS sequence"/>
</dbReference>